<keyword evidence="2" id="KW-0812">Transmembrane</keyword>
<dbReference type="CDD" id="cd01948">
    <property type="entry name" value="EAL"/>
    <property type="match status" value="1"/>
</dbReference>
<evidence type="ECO:0000259" key="3">
    <source>
        <dbReference type="PROSITE" id="PS50883"/>
    </source>
</evidence>
<dbReference type="SUPFAM" id="SSF55073">
    <property type="entry name" value="Nucleotide cyclase"/>
    <property type="match status" value="1"/>
</dbReference>
<dbReference type="Gene3D" id="3.30.70.270">
    <property type="match status" value="1"/>
</dbReference>
<gene>
    <name evidence="5" type="ORF">D9V37_02335</name>
</gene>
<feature type="compositionally biased region" description="Basic and acidic residues" evidence="1">
    <location>
        <begin position="661"/>
        <end position="670"/>
    </location>
</feature>
<reference evidence="5 6" key="1">
    <citation type="submission" date="2018-10" db="EMBL/GenBank/DDBJ databases">
        <title>Marmoricola sp. 4Q3S-7 whole genome shotgun sequence.</title>
        <authorList>
            <person name="Li F."/>
        </authorList>
    </citation>
    <scope>NUCLEOTIDE SEQUENCE [LARGE SCALE GENOMIC DNA]</scope>
    <source>
        <strain evidence="5 6">4Q3S-7</strain>
    </source>
</reference>
<keyword evidence="6" id="KW-1185">Reference proteome</keyword>
<name>A0A3L8P6D0_9ACTN</name>
<dbReference type="SMART" id="SM00052">
    <property type="entry name" value="EAL"/>
    <property type="match status" value="1"/>
</dbReference>
<keyword evidence="2" id="KW-0472">Membrane</keyword>
<dbReference type="InterPro" id="IPR035919">
    <property type="entry name" value="EAL_sf"/>
</dbReference>
<dbReference type="InterPro" id="IPR052155">
    <property type="entry name" value="Biofilm_reg_signaling"/>
</dbReference>
<dbReference type="SUPFAM" id="SSF141868">
    <property type="entry name" value="EAL domain-like"/>
    <property type="match status" value="1"/>
</dbReference>
<dbReference type="CDD" id="cd01949">
    <property type="entry name" value="GGDEF"/>
    <property type="match status" value="1"/>
</dbReference>
<dbReference type="PANTHER" id="PTHR44757:SF2">
    <property type="entry name" value="BIOFILM ARCHITECTURE MAINTENANCE PROTEIN MBAA"/>
    <property type="match status" value="1"/>
</dbReference>
<dbReference type="Gene3D" id="3.20.20.450">
    <property type="entry name" value="EAL domain"/>
    <property type="match status" value="1"/>
</dbReference>
<dbReference type="AlphaFoldDB" id="A0A3L8P6D0"/>
<dbReference type="SMART" id="SM00267">
    <property type="entry name" value="GGDEF"/>
    <property type="match status" value="1"/>
</dbReference>
<dbReference type="PROSITE" id="PS50883">
    <property type="entry name" value="EAL"/>
    <property type="match status" value="1"/>
</dbReference>
<evidence type="ECO:0000313" key="6">
    <source>
        <dbReference type="Proteomes" id="UP000281708"/>
    </source>
</evidence>
<feature type="transmembrane region" description="Helical" evidence="2">
    <location>
        <begin position="186"/>
        <end position="204"/>
    </location>
</feature>
<proteinExistence type="predicted"/>
<dbReference type="PROSITE" id="PS50887">
    <property type="entry name" value="GGDEF"/>
    <property type="match status" value="1"/>
</dbReference>
<feature type="region of interest" description="Disordered" evidence="1">
    <location>
        <begin position="648"/>
        <end position="670"/>
    </location>
</feature>
<dbReference type="InterPro" id="IPR029787">
    <property type="entry name" value="Nucleotide_cyclase"/>
</dbReference>
<evidence type="ECO:0000256" key="1">
    <source>
        <dbReference type="SAM" id="MobiDB-lite"/>
    </source>
</evidence>
<feature type="domain" description="GGDEF" evidence="4">
    <location>
        <begin position="249"/>
        <end position="380"/>
    </location>
</feature>
<dbReference type="Pfam" id="PF00990">
    <property type="entry name" value="GGDEF"/>
    <property type="match status" value="1"/>
</dbReference>
<dbReference type="NCBIfam" id="TIGR00254">
    <property type="entry name" value="GGDEF"/>
    <property type="match status" value="1"/>
</dbReference>
<keyword evidence="2" id="KW-1133">Transmembrane helix</keyword>
<dbReference type="Pfam" id="PF00563">
    <property type="entry name" value="EAL"/>
    <property type="match status" value="1"/>
</dbReference>
<evidence type="ECO:0000256" key="2">
    <source>
        <dbReference type="SAM" id="Phobius"/>
    </source>
</evidence>
<sequence>MRLFLVYAIAILVPVLVLGAVLAATYRSGASDRGLAQARAQAALFGRTSVEPRLDGVDLSRPLSTAQVADLDQMGESAVRVGDIVRFRIRTLSGRVIYSNDRTGSTETDEEAQEAAHGETVAEITHLNADEDGDGAIEKGIRVAEVYTPLTDGTSARPTGVLELYLPYDPIARDIAAGMRSLYRDLAIGLVALYLVLAGISWSITRALRRLAEHNGYLASYDQLTGLPNRRSFHDELEAGLARRERQGLPTTIAIVDLDRFQEVNDTLGHDNGDALLVEVGRRIRRVLAEPDHLARLGGDEFAIVFDAADAVAVDEQLLALTEAMTEPIDLAGIPVEVELTVGVARAPEDGTSAVTLLQRAGVATDVAKRGGLRVVHYEEAGDPYDPNRLSLIGDLRRAIRDDELELHYQPKIDLRTGAVAAVEALLRWQHPERGRLMPDEFLPVIEQTGMIDPLTDWVIETALAWVGQARTRHPQMRVAVNVSARNLGNADFASHVTDALARTGSDPGCLTIEITETALMADPARATASLMRLAKTGVLVSVDDFGQGQTSLSQLARLPVAEVKIDKAFVMHLDQSATDAAIVQSITDLAHRLGLEVVAEGVESQPILELLRDAGCEIAQGYHISRPMPAAVLARWLADHDVERFASAAPAPTGPSGRHRREDAGLAGD</sequence>
<evidence type="ECO:0000259" key="4">
    <source>
        <dbReference type="PROSITE" id="PS50887"/>
    </source>
</evidence>
<dbReference type="Proteomes" id="UP000281708">
    <property type="component" value="Unassembled WGS sequence"/>
</dbReference>
<evidence type="ECO:0000313" key="5">
    <source>
        <dbReference type="EMBL" id="RLV50815.1"/>
    </source>
</evidence>
<dbReference type="InterPro" id="IPR001633">
    <property type="entry name" value="EAL_dom"/>
</dbReference>
<feature type="domain" description="EAL" evidence="3">
    <location>
        <begin position="389"/>
        <end position="642"/>
    </location>
</feature>
<organism evidence="5 6">
    <name type="scientific">Nocardioides mangrovicus</name>
    <dbReference type="NCBI Taxonomy" id="2478913"/>
    <lineage>
        <taxon>Bacteria</taxon>
        <taxon>Bacillati</taxon>
        <taxon>Actinomycetota</taxon>
        <taxon>Actinomycetes</taxon>
        <taxon>Propionibacteriales</taxon>
        <taxon>Nocardioidaceae</taxon>
        <taxon>Nocardioides</taxon>
    </lineage>
</organism>
<comment type="caution">
    <text evidence="5">The sequence shown here is derived from an EMBL/GenBank/DDBJ whole genome shotgun (WGS) entry which is preliminary data.</text>
</comment>
<dbReference type="InterPro" id="IPR000160">
    <property type="entry name" value="GGDEF_dom"/>
</dbReference>
<dbReference type="PANTHER" id="PTHR44757">
    <property type="entry name" value="DIGUANYLATE CYCLASE DGCP"/>
    <property type="match status" value="1"/>
</dbReference>
<protein>
    <submittedName>
        <fullName evidence="5">Bifunctional diguanylate cyclase/phosphodiesterase</fullName>
    </submittedName>
</protein>
<accession>A0A3L8P6D0</accession>
<feature type="compositionally biased region" description="Low complexity" evidence="1">
    <location>
        <begin position="648"/>
        <end position="657"/>
    </location>
</feature>
<dbReference type="InterPro" id="IPR043128">
    <property type="entry name" value="Rev_trsase/Diguanyl_cyclase"/>
</dbReference>
<dbReference type="EMBL" id="RDBE01000001">
    <property type="protein sequence ID" value="RLV50815.1"/>
    <property type="molecule type" value="Genomic_DNA"/>
</dbReference>